<dbReference type="Proteomes" id="UP001589710">
    <property type="component" value="Unassembled WGS sequence"/>
</dbReference>
<feature type="signal peptide" evidence="1">
    <location>
        <begin position="1"/>
        <end position="29"/>
    </location>
</feature>
<gene>
    <name evidence="2" type="ORF">ACFFTL_12400</name>
</gene>
<evidence type="ECO:0000313" key="3">
    <source>
        <dbReference type="Proteomes" id="UP001589710"/>
    </source>
</evidence>
<evidence type="ECO:0000313" key="2">
    <source>
        <dbReference type="EMBL" id="MFB9573098.1"/>
    </source>
</evidence>
<dbReference type="EMBL" id="JBHMCG010000056">
    <property type="protein sequence ID" value="MFB9573098.1"/>
    <property type="molecule type" value="Genomic_DNA"/>
</dbReference>
<keyword evidence="1" id="KW-0732">Signal</keyword>
<sequence>MKTHRHIAVALFTAALGAGTITIAPAAQAATCDVQIGTTYKSGSYIVGYGSLSNCPSTSTAKLTVQRWTGLYWKDYATATAHQGYDTYVRQNCSGTGTQTWRTLISGTTIGGEYRTKASNQLRVSC</sequence>
<accession>A0ABV5R5H8</accession>
<organism evidence="2 3">
    <name type="scientific">Streptomyces yanii</name>
    <dbReference type="NCBI Taxonomy" id="78510"/>
    <lineage>
        <taxon>Bacteria</taxon>
        <taxon>Bacillati</taxon>
        <taxon>Actinomycetota</taxon>
        <taxon>Actinomycetes</taxon>
        <taxon>Kitasatosporales</taxon>
        <taxon>Streptomycetaceae</taxon>
        <taxon>Streptomyces</taxon>
    </lineage>
</organism>
<evidence type="ECO:0000256" key="1">
    <source>
        <dbReference type="SAM" id="SignalP"/>
    </source>
</evidence>
<proteinExistence type="predicted"/>
<dbReference type="RefSeq" id="WP_345519904.1">
    <property type="nucleotide sequence ID" value="NZ_BAAAXD010000055.1"/>
</dbReference>
<comment type="caution">
    <text evidence="2">The sequence shown here is derived from an EMBL/GenBank/DDBJ whole genome shotgun (WGS) entry which is preliminary data.</text>
</comment>
<feature type="chain" id="PRO_5045100959" description="Secreted protein" evidence="1">
    <location>
        <begin position="30"/>
        <end position="126"/>
    </location>
</feature>
<evidence type="ECO:0008006" key="4">
    <source>
        <dbReference type="Google" id="ProtNLM"/>
    </source>
</evidence>
<reference evidence="2 3" key="1">
    <citation type="submission" date="2024-09" db="EMBL/GenBank/DDBJ databases">
        <authorList>
            <person name="Sun Q."/>
            <person name="Mori K."/>
        </authorList>
    </citation>
    <scope>NUCLEOTIDE SEQUENCE [LARGE SCALE GENOMIC DNA]</scope>
    <source>
        <strain evidence="2 3">JCM 3331</strain>
    </source>
</reference>
<keyword evidence="3" id="KW-1185">Reference proteome</keyword>
<protein>
    <recommendedName>
        <fullName evidence="4">Secreted protein</fullName>
    </recommendedName>
</protein>
<name>A0ABV5R5H8_9ACTN</name>